<name>A0A2W5KB88_ANCNO</name>
<dbReference type="EMBL" id="QFPN01000006">
    <property type="protein sequence ID" value="PZQ14302.1"/>
    <property type="molecule type" value="Genomic_DNA"/>
</dbReference>
<reference evidence="1 2" key="1">
    <citation type="submission" date="2017-08" db="EMBL/GenBank/DDBJ databases">
        <title>Infants hospitalized years apart are colonized by the same room-sourced microbial strains.</title>
        <authorList>
            <person name="Brooks B."/>
            <person name="Olm M.R."/>
            <person name="Firek B.A."/>
            <person name="Baker R."/>
            <person name="Thomas B.C."/>
            <person name="Morowitz M.J."/>
            <person name="Banfield J.F."/>
        </authorList>
    </citation>
    <scope>NUCLEOTIDE SEQUENCE [LARGE SCALE GENOMIC DNA]</scope>
    <source>
        <strain evidence="1">S2_005_003_R2_43</strain>
    </source>
</reference>
<gene>
    <name evidence="1" type="ORF">DI565_12850</name>
</gene>
<evidence type="ECO:0000313" key="2">
    <source>
        <dbReference type="Proteomes" id="UP000249577"/>
    </source>
</evidence>
<proteinExistence type="predicted"/>
<evidence type="ECO:0000313" key="1">
    <source>
        <dbReference type="EMBL" id="PZQ14302.1"/>
    </source>
</evidence>
<sequence length="146" mass="16239">MIACSTVSVPLPTATFLELAAFLKQAGSDRDPVAAVAEAVDYWIENASWKTETLLPETVVDDGSRGYTWKSVFLPSGTLVRMKYGSDFHYAKVEGDYLVHEGERVSPNQFALRVAGGARDAWRDLWIKRPGDEDYVPADDLRKKKA</sequence>
<organism evidence="1 2">
    <name type="scientific">Ancylobacter novellus</name>
    <name type="common">Thiobacillus novellus</name>
    <dbReference type="NCBI Taxonomy" id="921"/>
    <lineage>
        <taxon>Bacteria</taxon>
        <taxon>Pseudomonadati</taxon>
        <taxon>Pseudomonadota</taxon>
        <taxon>Alphaproteobacteria</taxon>
        <taxon>Hyphomicrobiales</taxon>
        <taxon>Xanthobacteraceae</taxon>
        <taxon>Ancylobacter</taxon>
    </lineage>
</organism>
<dbReference type="AlphaFoldDB" id="A0A2W5KB88"/>
<comment type="caution">
    <text evidence="1">The sequence shown here is derived from an EMBL/GenBank/DDBJ whole genome shotgun (WGS) entry which is preliminary data.</text>
</comment>
<accession>A0A2W5KB88</accession>
<dbReference type="Proteomes" id="UP000249577">
    <property type="component" value="Unassembled WGS sequence"/>
</dbReference>
<protein>
    <submittedName>
        <fullName evidence="1">Uncharacterized protein</fullName>
    </submittedName>
</protein>